<dbReference type="Proteomes" id="UP000320496">
    <property type="component" value="Chromosome"/>
</dbReference>
<name>A0A517Z9W5_9PLAN</name>
<protein>
    <submittedName>
        <fullName evidence="1">Uncharacterized protein</fullName>
    </submittedName>
</protein>
<evidence type="ECO:0000313" key="2">
    <source>
        <dbReference type="Proteomes" id="UP000320496"/>
    </source>
</evidence>
<gene>
    <name evidence="1" type="ORF">Mal4_36210</name>
</gene>
<accession>A0A517Z9W5</accession>
<dbReference type="RefSeq" id="WP_145370486.1">
    <property type="nucleotide sequence ID" value="NZ_CP036275.1"/>
</dbReference>
<organism evidence="1 2">
    <name type="scientific">Maioricimonas rarisocia</name>
    <dbReference type="NCBI Taxonomy" id="2528026"/>
    <lineage>
        <taxon>Bacteria</taxon>
        <taxon>Pseudomonadati</taxon>
        <taxon>Planctomycetota</taxon>
        <taxon>Planctomycetia</taxon>
        <taxon>Planctomycetales</taxon>
        <taxon>Planctomycetaceae</taxon>
        <taxon>Maioricimonas</taxon>
    </lineage>
</organism>
<reference evidence="1 2" key="1">
    <citation type="submission" date="2019-02" db="EMBL/GenBank/DDBJ databases">
        <title>Deep-cultivation of Planctomycetes and their phenomic and genomic characterization uncovers novel biology.</title>
        <authorList>
            <person name="Wiegand S."/>
            <person name="Jogler M."/>
            <person name="Boedeker C."/>
            <person name="Pinto D."/>
            <person name="Vollmers J."/>
            <person name="Rivas-Marin E."/>
            <person name="Kohn T."/>
            <person name="Peeters S.H."/>
            <person name="Heuer A."/>
            <person name="Rast P."/>
            <person name="Oberbeckmann S."/>
            <person name="Bunk B."/>
            <person name="Jeske O."/>
            <person name="Meyerdierks A."/>
            <person name="Storesund J.E."/>
            <person name="Kallscheuer N."/>
            <person name="Luecker S."/>
            <person name="Lage O.M."/>
            <person name="Pohl T."/>
            <person name="Merkel B.J."/>
            <person name="Hornburger P."/>
            <person name="Mueller R.-W."/>
            <person name="Bruemmer F."/>
            <person name="Labrenz M."/>
            <person name="Spormann A.M."/>
            <person name="Op den Camp H."/>
            <person name="Overmann J."/>
            <person name="Amann R."/>
            <person name="Jetten M.S.M."/>
            <person name="Mascher T."/>
            <person name="Medema M.H."/>
            <person name="Devos D.P."/>
            <person name="Kaster A.-K."/>
            <person name="Ovreas L."/>
            <person name="Rohde M."/>
            <person name="Galperin M.Y."/>
            <person name="Jogler C."/>
        </authorList>
    </citation>
    <scope>NUCLEOTIDE SEQUENCE [LARGE SCALE GENOMIC DNA]</scope>
    <source>
        <strain evidence="1 2">Mal4</strain>
    </source>
</reference>
<keyword evidence="2" id="KW-1185">Reference proteome</keyword>
<dbReference type="AlphaFoldDB" id="A0A517Z9W5"/>
<dbReference type="EMBL" id="CP036275">
    <property type="protein sequence ID" value="QDU39282.1"/>
    <property type="molecule type" value="Genomic_DNA"/>
</dbReference>
<dbReference type="OrthoDB" id="214632at2"/>
<sequence length="116" mass="12887">MGWFSRKDWNVIAVIFERADQYQVSGQRVKGSAADKARDGAKGHPRTILWAVFDQKGAHKEGGLGPGSRNVPSEAIKKLQRELPMNATVQEILKTLETGSEVKLARPLSWNGYPKK</sequence>
<proteinExistence type="predicted"/>
<evidence type="ECO:0000313" key="1">
    <source>
        <dbReference type="EMBL" id="QDU39282.1"/>
    </source>
</evidence>
<dbReference type="KEGG" id="mri:Mal4_36210"/>